<dbReference type="Proteomes" id="UP000664209">
    <property type="component" value="Unassembled WGS sequence"/>
</dbReference>
<keyword evidence="2" id="KW-0732">Signal</keyword>
<reference evidence="7" key="1">
    <citation type="submission" date="2021-03" db="EMBL/GenBank/DDBJ databases">
        <title>Actinotalea soli sp. nov., isolated from soil.</title>
        <authorList>
            <person name="Ping W."/>
            <person name="Zhang J."/>
        </authorList>
    </citation>
    <scope>NUCLEOTIDE SEQUENCE</scope>
    <source>
        <strain evidence="7">BY-33</strain>
    </source>
</reference>
<dbReference type="AlphaFoldDB" id="A0A939RWB2"/>
<keyword evidence="5" id="KW-0472">Membrane</keyword>
<keyword evidence="5" id="KW-1133">Transmembrane helix</keyword>
<dbReference type="Pfam" id="PF06737">
    <property type="entry name" value="Transglycosylas"/>
    <property type="match status" value="1"/>
</dbReference>
<evidence type="ECO:0000313" key="8">
    <source>
        <dbReference type="Proteomes" id="UP000664209"/>
    </source>
</evidence>
<dbReference type="InterPro" id="IPR023346">
    <property type="entry name" value="Lysozyme-like_dom_sf"/>
</dbReference>
<comment type="similarity">
    <text evidence="1">Belongs to the transglycosylase family. Rpf subfamily.</text>
</comment>
<gene>
    <name evidence="7" type="ORF">J4G33_09345</name>
</gene>
<dbReference type="Pfam" id="PF07501">
    <property type="entry name" value="G5"/>
    <property type="match status" value="1"/>
</dbReference>
<feature type="region of interest" description="Disordered" evidence="4">
    <location>
        <begin position="1"/>
        <end position="61"/>
    </location>
</feature>
<evidence type="ECO:0000313" key="7">
    <source>
        <dbReference type="EMBL" id="MBO1752006.1"/>
    </source>
</evidence>
<keyword evidence="5" id="KW-0812">Transmembrane</keyword>
<feature type="region of interest" description="Disordered" evidence="4">
    <location>
        <begin position="331"/>
        <end position="359"/>
    </location>
</feature>
<dbReference type="CDD" id="cd13925">
    <property type="entry name" value="RPF"/>
    <property type="match status" value="1"/>
</dbReference>
<feature type="domain" description="G5" evidence="6">
    <location>
        <begin position="253"/>
        <end position="333"/>
    </location>
</feature>
<dbReference type="Gene3D" id="2.20.230.10">
    <property type="entry name" value="Resuscitation-promoting factor rpfb"/>
    <property type="match status" value="1"/>
</dbReference>
<evidence type="ECO:0000256" key="2">
    <source>
        <dbReference type="ARBA" id="ARBA00022729"/>
    </source>
</evidence>
<feature type="compositionally biased region" description="Basic and acidic residues" evidence="4">
    <location>
        <begin position="1"/>
        <end position="10"/>
    </location>
</feature>
<dbReference type="SMART" id="SM01208">
    <property type="entry name" value="G5"/>
    <property type="match status" value="1"/>
</dbReference>
<evidence type="ECO:0000259" key="6">
    <source>
        <dbReference type="PROSITE" id="PS51109"/>
    </source>
</evidence>
<protein>
    <submittedName>
        <fullName evidence="7">Transglycosylase family protein</fullName>
    </submittedName>
</protein>
<dbReference type="Pfam" id="PF03990">
    <property type="entry name" value="DUF348"/>
    <property type="match status" value="2"/>
</dbReference>
<name>A0A939RWB2_9CELL</name>
<keyword evidence="3" id="KW-0378">Hydrolase</keyword>
<keyword evidence="8" id="KW-1185">Reference proteome</keyword>
<feature type="compositionally biased region" description="Pro residues" evidence="4">
    <location>
        <begin position="338"/>
        <end position="359"/>
    </location>
</feature>
<dbReference type="PROSITE" id="PS51109">
    <property type="entry name" value="G5"/>
    <property type="match status" value="1"/>
</dbReference>
<dbReference type="SUPFAM" id="SSF53955">
    <property type="entry name" value="Lysozyme-like"/>
    <property type="match status" value="1"/>
</dbReference>
<dbReference type="Gene3D" id="1.10.530.10">
    <property type="match status" value="1"/>
</dbReference>
<feature type="compositionally biased region" description="Low complexity" evidence="4">
    <location>
        <begin position="50"/>
        <end position="61"/>
    </location>
</feature>
<dbReference type="InterPro" id="IPR007137">
    <property type="entry name" value="DUF348"/>
</dbReference>
<evidence type="ECO:0000256" key="4">
    <source>
        <dbReference type="SAM" id="MobiDB-lite"/>
    </source>
</evidence>
<feature type="transmembrane region" description="Helical" evidence="5">
    <location>
        <begin position="63"/>
        <end position="85"/>
    </location>
</feature>
<accession>A0A939RWB2</accession>
<dbReference type="GO" id="GO:0016787">
    <property type="term" value="F:hydrolase activity"/>
    <property type="evidence" value="ECO:0007669"/>
    <property type="project" value="UniProtKB-KW"/>
</dbReference>
<sequence length="447" mass="46537">MSRVGHDGRIRLVSSSAPAHARPGLCPDKPDVWKPVTFKPSLRRTTAHESPSSTSPTPRRGRALGIGALAAVLVLGGGSFAVAAAHKTVTLDVNGEAVEVSTFAGSIDGLLENEAVTVGDRDLVAPAVDSALRDGDEIVVRHARQVIVLADGEEARVWTTALTADDALQAFAGRGDDVRLMASRSSGEGRADLAVLLAGEGPVDVVADGETHEVADGSVGLEQVLVDLDITVGDLDRVSVELDEETGRVIVRVERVVAEEVTTTHAIEFGSTTEETADLYTDETEVAVEGQEGERTTVHRVITVDGEEESRLELSDIVTIAPVEEVVRVGTTERPAPEPEPVPVPAATPGAPAPAAAPAPAPAAPVVNGDVWAQLAQCESGGNPTIVSSNGLYHGLYQFSVSTWQSVGGAGLPSEASPAEQTERAQALQARSGWGQWPACSTKLGLR</sequence>
<dbReference type="InterPro" id="IPR010618">
    <property type="entry name" value="RPF"/>
</dbReference>
<organism evidence="7 8">
    <name type="scientific">Actinotalea soli</name>
    <dbReference type="NCBI Taxonomy" id="2819234"/>
    <lineage>
        <taxon>Bacteria</taxon>
        <taxon>Bacillati</taxon>
        <taxon>Actinomycetota</taxon>
        <taxon>Actinomycetes</taxon>
        <taxon>Micrococcales</taxon>
        <taxon>Cellulomonadaceae</taxon>
        <taxon>Actinotalea</taxon>
    </lineage>
</organism>
<evidence type="ECO:0000256" key="1">
    <source>
        <dbReference type="ARBA" id="ARBA00010830"/>
    </source>
</evidence>
<dbReference type="RefSeq" id="WP_208055698.1">
    <property type="nucleotide sequence ID" value="NZ_JAGEMK010000004.1"/>
</dbReference>
<dbReference type="InterPro" id="IPR011098">
    <property type="entry name" value="G5_dom"/>
</dbReference>
<proteinExistence type="inferred from homology"/>
<comment type="caution">
    <text evidence="7">The sequence shown here is derived from an EMBL/GenBank/DDBJ whole genome shotgun (WGS) entry which is preliminary data.</text>
</comment>
<dbReference type="EMBL" id="JAGEMK010000004">
    <property type="protein sequence ID" value="MBO1752006.1"/>
    <property type="molecule type" value="Genomic_DNA"/>
</dbReference>
<evidence type="ECO:0000256" key="3">
    <source>
        <dbReference type="ARBA" id="ARBA00022801"/>
    </source>
</evidence>
<evidence type="ECO:0000256" key="5">
    <source>
        <dbReference type="SAM" id="Phobius"/>
    </source>
</evidence>